<dbReference type="EMBL" id="FO082872">
    <property type="protein sequence ID" value="CCF73535.1"/>
    <property type="molecule type" value="Genomic_DNA"/>
</dbReference>
<reference evidence="1 2" key="2">
    <citation type="journal article" date="2013" name="PLoS ONE">
        <title>Whole genome mapping and re-organization of the nuclear and mitochondrial genomes of Babesia microti isolates.</title>
        <authorList>
            <person name="Cornillot E."/>
            <person name="Dassouli A."/>
            <person name="Garg A."/>
            <person name="Pachikara N."/>
            <person name="Randazzo S."/>
            <person name="Depoix D."/>
            <person name="Carcy B."/>
            <person name="Delbecq S."/>
            <person name="Frutos R."/>
            <person name="Silva J.C."/>
            <person name="Sutton R."/>
            <person name="Krause P.J."/>
            <person name="Mamoun C.B."/>
        </authorList>
    </citation>
    <scope>NUCLEOTIDE SEQUENCE [LARGE SCALE GENOMIC DNA]</scope>
    <source>
        <strain evidence="1 2">RI</strain>
    </source>
</reference>
<name>I7IQ65_BABMR</name>
<accession>I7IQ65</accession>
<proteinExistence type="predicted"/>
<dbReference type="RefSeq" id="XP_012648144.1">
    <property type="nucleotide sequence ID" value="XM_012792690.1"/>
</dbReference>
<dbReference type="VEuPathDB" id="PiroplasmaDB:BMR1_02g01890"/>
<dbReference type="Proteomes" id="UP000002899">
    <property type="component" value="Chromosome II"/>
</dbReference>
<gene>
    <name evidence="1" type="ORF">BMR1_02g01890</name>
</gene>
<protein>
    <submittedName>
        <fullName evidence="1">Uncharacterized protein</fullName>
    </submittedName>
</protein>
<evidence type="ECO:0000313" key="1">
    <source>
        <dbReference type="EMBL" id="CCF73535.1"/>
    </source>
</evidence>
<keyword evidence="2" id="KW-1185">Reference proteome</keyword>
<organism evidence="1 2">
    <name type="scientific">Babesia microti (strain RI)</name>
    <dbReference type="NCBI Taxonomy" id="1133968"/>
    <lineage>
        <taxon>Eukaryota</taxon>
        <taxon>Sar</taxon>
        <taxon>Alveolata</taxon>
        <taxon>Apicomplexa</taxon>
        <taxon>Aconoidasida</taxon>
        <taxon>Piroplasmida</taxon>
        <taxon>Babesiidae</taxon>
        <taxon>Babesia</taxon>
    </lineage>
</organism>
<dbReference type="KEGG" id="bmic:BMR1_02g01890"/>
<dbReference type="GeneID" id="24424161"/>
<evidence type="ECO:0000313" key="2">
    <source>
        <dbReference type="Proteomes" id="UP000002899"/>
    </source>
</evidence>
<reference evidence="1 2" key="3">
    <citation type="journal article" date="2016" name="Sci. Rep.">
        <title>Genome-wide diversity and gene expression profiling of Babesia microti isolates identify polymorphic genes that mediate host-pathogen interactions.</title>
        <authorList>
            <person name="Silva J.C."/>
            <person name="Cornillot E."/>
            <person name="McCracken C."/>
            <person name="Usmani-Brown S."/>
            <person name="Dwivedi A."/>
            <person name="Ifeonu O.O."/>
            <person name="Crabtree J."/>
            <person name="Gotia H.T."/>
            <person name="Virji A.Z."/>
            <person name="Reynes C."/>
            <person name="Colinge J."/>
            <person name="Kumar V."/>
            <person name="Lawres L."/>
            <person name="Pazzi J.E."/>
            <person name="Pablo J.V."/>
            <person name="Hung C."/>
            <person name="Brancato J."/>
            <person name="Kumari P."/>
            <person name="Orvis J."/>
            <person name="Tretina K."/>
            <person name="Chibucos M."/>
            <person name="Ott S."/>
            <person name="Sadzewicz L."/>
            <person name="Sengamalay N."/>
            <person name="Shetty A.C."/>
            <person name="Su Q."/>
            <person name="Tallon L."/>
            <person name="Fraser C.M."/>
            <person name="Frutos R."/>
            <person name="Molina D.M."/>
            <person name="Krause P.J."/>
            <person name="Ben Mamoun C."/>
        </authorList>
    </citation>
    <scope>NUCLEOTIDE SEQUENCE [LARGE SCALE GENOMIC DNA]</scope>
    <source>
        <strain evidence="1 2">RI</strain>
    </source>
</reference>
<reference evidence="1 2" key="1">
    <citation type="journal article" date="2012" name="Nucleic Acids Res.">
        <title>Sequencing of the smallest Apicomplexan genome from the human pathogen Babesia microti.</title>
        <authorList>
            <person name="Cornillot E."/>
            <person name="Hadj-Kaddour K."/>
            <person name="Dassouli A."/>
            <person name="Noel B."/>
            <person name="Ranwez V."/>
            <person name="Vacherie B."/>
            <person name="Augagneur Y."/>
            <person name="Bres V."/>
            <person name="Duclos A."/>
            <person name="Randazzo S."/>
            <person name="Carcy B."/>
            <person name="Debierre-Grockiego F."/>
            <person name="Delbecq S."/>
            <person name="Moubri-Menage K."/>
            <person name="Shams-Eldin H."/>
            <person name="Usmani-Brown S."/>
            <person name="Bringaud F."/>
            <person name="Wincker P."/>
            <person name="Vivares C.P."/>
            <person name="Schwarz R.T."/>
            <person name="Schetters T.P."/>
            <person name="Krause P.J."/>
            <person name="Gorenflot A."/>
            <person name="Berry V."/>
            <person name="Barbe V."/>
            <person name="Ben Mamoun C."/>
        </authorList>
    </citation>
    <scope>NUCLEOTIDE SEQUENCE [LARGE SCALE GENOMIC DNA]</scope>
    <source>
        <strain evidence="1 2">RI</strain>
    </source>
</reference>
<dbReference type="AlphaFoldDB" id="I7IQ65"/>
<sequence>MDGIDWVKSLKPQNEETDMSTIDWTKFLPPKLEIPELPTQDNWRLYKKSKKHEIRLRILRAKSNK</sequence>